<proteinExistence type="predicted"/>
<evidence type="ECO:0000313" key="1">
    <source>
        <dbReference type="EMBL" id="GHO46133.1"/>
    </source>
</evidence>
<name>A0A8J3I3K7_9CHLR</name>
<sequence>MGQVSDTVRAFFEDFNRANNSFEPELRAPLVGDSLVGADPNGVVQLLTKEEYLAGTAQSQEYLQSLGFKFVTVVPTEEVPLTDRYTMVKTKGTMRLEKVPGQPIDLAHDATYILYIKDGKPQIVFALSHEDPMKMAQDQHGVVFEDKRSWDETLEQA</sequence>
<gene>
    <name evidence="1" type="ORF">KSX_42960</name>
</gene>
<dbReference type="Proteomes" id="UP000612362">
    <property type="component" value="Unassembled WGS sequence"/>
</dbReference>
<organism evidence="1 2">
    <name type="scientific">Ktedonospora formicarum</name>
    <dbReference type="NCBI Taxonomy" id="2778364"/>
    <lineage>
        <taxon>Bacteria</taxon>
        <taxon>Bacillati</taxon>
        <taxon>Chloroflexota</taxon>
        <taxon>Ktedonobacteria</taxon>
        <taxon>Ktedonobacterales</taxon>
        <taxon>Ktedonobacteraceae</taxon>
        <taxon>Ktedonospora</taxon>
    </lineage>
</organism>
<dbReference type="RefSeq" id="WP_220195531.1">
    <property type="nucleotide sequence ID" value="NZ_BNJF01000002.1"/>
</dbReference>
<accession>A0A8J3I3K7</accession>
<dbReference type="AlphaFoldDB" id="A0A8J3I3K7"/>
<evidence type="ECO:0000313" key="2">
    <source>
        <dbReference type="Proteomes" id="UP000612362"/>
    </source>
</evidence>
<comment type="caution">
    <text evidence="1">The sequence shown here is derived from an EMBL/GenBank/DDBJ whole genome shotgun (WGS) entry which is preliminary data.</text>
</comment>
<protein>
    <submittedName>
        <fullName evidence="1">Uncharacterized protein</fullName>
    </submittedName>
</protein>
<reference evidence="1" key="1">
    <citation type="submission" date="2020-10" db="EMBL/GenBank/DDBJ databases">
        <title>Taxonomic study of unclassified bacteria belonging to the class Ktedonobacteria.</title>
        <authorList>
            <person name="Yabe S."/>
            <person name="Wang C.M."/>
            <person name="Zheng Y."/>
            <person name="Sakai Y."/>
            <person name="Cavaletti L."/>
            <person name="Monciardini P."/>
            <person name="Donadio S."/>
        </authorList>
    </citation>
    <scope>NUCLEOTIDE SEQUENCE</scope>
    <source>
        <strain evidence="1">SOSP1-1</strain>
    </source>
</reference>
<dbReference type="EMBL" id="BNJF01000002">
    <property type="protein sequence ID" value="GHO46133.1"/>
    <property type="molecule type" value="Genomic_DNA"/>
</dbReference>
<keyword evidence="2" id="KW-1185">Reference proteome</keyword>